<reference evidence="6 7" key="1">
    <citation type="submission" date="2016-09" db="EMBL/GenBank/DDBJ databases">
        <title>Chromobacterium muskegensis sp. nov., an insecticidal bacterium isolated from Sphagnum bogs.</title>
        <authorList>
            <person name="Sparks M.E."/>
            <person name="Blackburn M.B."/>
            <person name="Gundersen-Rindal D.E."/>
            <person name="Mitchell A."/>
            <person name="Farrar R."/>
            <person name="Kuhar D."/>
        </authorList>
    </citation>
    <scope>NUCLEOTIDE SEQUENCE [LARGE SCALE GENOMIC DNA]</scope>
    <source>
        <strain evidence="5 7">14B-1</strain>
        <strain evidence="4 6">37-2</strain>
    </source>
</reference>
<dbReference type="InterPro" id="IPR013747">
    <property type="entry name" value="ACP_syn_III_C"/>
</dbReference>
<dbReference type="STRING" id="1903179.BI347_13520"/>
<dbReference type="SUPFAM" id="SSF53901">
    <property type="entry name" value="Thiolase-like"/>
    <property type="match status" value="1"/>
</dbReference>
<keyword evidence="1" id="KW-0808">Transferase</keyword>
<dbReference type="EMBL" id="MKCS01000001">
    <property type="protein sequence ID" value="OHX14410.1"/>
    <property type="molecule type" value="Genomic_DNA"/>
</dbReference>
<dbReference type="PANTHER" id="PTHR34069:SF2">
    <property type="entry name" value="BETA-KETOACYL-[ACYL-CARRIER-PROTEIN] SYNTHASE III"/>
    <property type="match status" value="1"/>
</dbReference>
<evidence type="ECO:0000256" key="1">
    <source>
        <dbReference type="ARBA" id="ARBA00022679"/>
    </source>
</evidence>
<keyword evidence="2" id="KW-0012">Acyltransferase</keyword>
<dbReference type="Pfam" id="PF08541">
    <property type="entry name" value="ACP_syn_III_C"/>
    <property type="match status" value="1"/>
</dbReference>
<dbReference type="Proteomes" id="UP000180088">
    <property type="component" value="Unassembled WGS sequence"/>
</dbReference>
<dbReference type="Gene3D" id="3.40.47.10">
    <property type="match status" value="1"/>
</dbReference>
<dbReference type="AlphaFoldDB" id="A0A1S1X4Q2"/>
<accession>A0A1S1X4Q2</accession>
<name>A0A1S1X4Q2_9NEIS</name>
<dbReference type="OrthoDB" id="8771453at2"/>
<keyword evidence="7" id="KW-1185">Reference proteome</keyword>
<comment type="caution">
    <text evidence="4">The sequence shown here is derived from an EMBL/GenBank/DDBJ whole genome shotgun (WGS) entry which is preliminary data.</text>
</comment>
<protein>
    <submittedName>
        <fullName evidence="4">2,4-diacetylphloroglucinol biosynthesis protein</fullName>
    </submittedName>
</protein>
<feature type="domain" description="Beta-ketoacyl-[acyl-carrier-protein] synthase III C-terminal" evidence="3">
    <location>
        <begin position="228"/>
        <end position="311"/>
    </location>
</feature>
<dbReference type="GO" id="GO:0016746">
    <property type="term" value="F:acyltransferase activity"/>
    <property type="evidence" value="ECO:0007669"/>
    <property type="project" value="UniProtKB-KW"/>
</dbReference>
<dbReference type="CDD" id="cd00827">
    <property type="entry name" value="init_cond_enzymes"/>
    <property type="match status" value="1"/>
</dbReference>
<evidence type="ECO:0000313" key="7">
    <source>
        <dbReference type="Proteomes" id="UP000180280"/>
    </source>
</evidence>
<organism evidence="4 6">
    <name type="scientific">Chromobacterium sphagni</name>
    <dbReference type="NCBI Taxonomy" id="1903179"/>
    <lineage>
        <taxon>Bacteria</taxon>
        <taxon>Pseudomonadati</taxon>
        <taxon>Pseudomonadota</taxon>
        <taxon>Betaproteobacteria</taxon>
        <taxon>Neisseriales</taxon>
        <taxon>Chromobacteriaceae</taxon>
        <taxon>Chromobacterium</taxon>
    </lineage>
</organism>
<evidence type="ECO:0000313" key="6">
    <source>
        <dbReference type="Proteomes" id="UP000180088"/>
    </source>
</evidence>
<sequence length="360" mass="38130">MKKIGIVSYGSSIPTCRLKINDVIDVWKNTDLDLVKNHLGVCERAVLQPDEDVITLGVQAAQRALEHAGSPTLDALHLGTCTNPYDSRSSAAIILEMLGQGYDMYCADVQFSGKSGTSALQISQALVASGMAGHALAIAADAINRHTAPGDLTESYAGAGAAAMLVGSENLIAEIDGTFSCAADIADNIRPQGERYIRSGMGLGSDKNSIGLEDQTRRAAEGLMGKLKTSASDFDYVVFQQNVVSTPRSLGKLLGFTAEQLEPALFADTIGDTGAASPLLGLIQVLDQAKPGDRILLVSYGFGAGSDAIALTVTDNIAAHQQRATTLKTQLGQKQYVDYGTAIKYEFKYLRPDYALTAYL</sequence>
<dbReference type="RefSeq" id="WP_071113608.1">
    <property type="nucleotide sequence ID" value="NZ_MKCS01000001.1"/>
</dbReference>
<gene>
    <name evidence="5" type="ORF">BI344_18575</name>
    <name evidence="4" type="ORF">BI347_13520</name>
</gene>
<dbReference type="InterPro" id="IPR016039">
    <property type="entry name" value="Thiolase-like"/>
</dbReference>
<evidence type="ECO:0000256" key="2">
    <source>
        <dbReference type="ARBA" id="ARBA00023315"/>
    </source>
</evidence>
<dbReference type="NCBIfam" id="NF003274">
    <property type="entry name" value="PRK04262.1"/>
    <property type="match status" value="1"/>
</dbReference>
<dbReference type="Proteomes" id="UP000180280">
    <property type="component" value="Unassembled WGS sequence"/>
</dbReference>
<proteinExistence type="predicted"/>
<dbReference type="GO" id="GO:0044550">
    <property type="term" value="P:secondary metabolite biosynthetic process"/>
    <property type="evidence" value="ECO:0007669"/>
    <property type="project" value="TreeGrafter"/>
</dbReference>
<evidence type="ECO:0000313" key="4">
    <source>
        <dbReference type="EMBL" id="OHX14410.1"/>
    </source>
</evidence>
<evidence type="ECO:0000313" key="5">
    <source>
        <dbReference type="EMBL" id="OHX19417.1"/>
    </source>
</evidence>
<dbReference type="PANTHER" id="PTHR34069">
    <property type="entry name" value="3-OXOACYL-[ACYL-CARRIER-PROTEIN] SYNTHASE 3"/>
    <property type="match status" value="1"/>
</dbReference>
<dbReference type="EMBL" id="MKCT01000038">
    <property type="protein sequence ID" value="OHX19417.1"/>
    <property type="molecule type" value="Genomic_DNA"/>
</dbReference>
<evidence type="ECO:0000259" key="3">
    <source>
        <dbReference type="Pfam" id="PF08541"/>
    </source>
</evidence>